<keyword evidence="9 21" id="KW-0472">Membrane</keyword>
<evidence type="ECO:0000256" key="10">
    <source>
        <dbReference type="ARBA" id="ARBA00023139"/>
    </source>
</evidence>
<evidence type="ECO:0000256" key="1">
    <source>
        <dbReference type="ARBA" id="ARBA00004374"/>
    </source>
</evidence>
<keyword evidence="2" id="KW-0808">Transferase</keyword>
<dbReference type="GO" id="GO:0004602">
    <property type="term" value="F:glutathione peroxidase activity"/>
    <property type="evidence" value="ECO:0007669"/>
    <property type="project" value="TreeGrafter"/>
</dbReference>
<dbReference type="EC" id="4.4.1.20" evidence="15"/>
<keyword evidence="23" id="KW-1185">Reference proteome</keyword>
<dbReference type="SUPFAM" id="SSF161084">
    <property type="entry name" value="MAPEG domain-like"/>
    <property type="match status" value="1"/>
</dbReference>
<evidence type="ECO:0000256" key="9">
    <source>
        <dbReference type="ARBA" id="ARBA00023136"/>
    </source>
</evidence>
<dbReference type="InterPro" id="IPR050997">
    <property type="entry name" value="MAPEG"/>
</dbReference>
<organism evidence="22 23">
    <name type="scientific">Rhodotorula diobovata</name>
    <dbReference type="NCBI Taxonomy" id="5288"/>
    <lineage>
        <taxon>Eukaryota</taxon>
        <taxon>Fungi</taxon>
        <taxon>Dikarya</taxon>
        <taxon>Basidiomycota</taxon>
        <taxon>Pucciniomycotina</taxon>
        <taxon>Microbotryomycetes</taxon>
        <taxon>Sporidiobolales</taxon>
        <taxon>Sporidiobolaceae</taxon>
        <taxon>Rhodotorula</taxon>
    </lineage>
</organism>
<keyword evidence="10" id="KW-0564">Palmitate</keyword>
<dbReference type="GO" id="GO:0004364">
    <property type="term" value="F:glutathione transferase activity"/>
    <property type="evidence" value="ECO:0007669"/>
    <property type="project" value="TreeGrafter"/>
</dbReference>
<sequence>MSLLSAVLPADYPYVVAVGTVGVYSVLQYASINVSKARKAAGVKYPAPYAENAVAERDAKARIFNCAQRAHNNTLENLPIFLLALFHTGLYHPRYAAVGGAVWLAGRFAYIAGYSSGDPAKRQRGMFQYLGLLPLFLFSSYKAIASLPCFQ</sequence>
<dbReference type="PANTHER" id="PTHR10250">
    <property type="entry name" value="MICROSOMAL GLUTATHIONE S-TRANSFERASE"/>
    <property type="match status" value="1"/>
</dbReference>
<comment type="subcellular location">
    <subcellularLocation>
        <location evidence="1">Mitochondrion outer membrane</location>
        <topology evidence="1">Multi-pass membrane protein</topology>
    </subcellularLocation>
</comment>
<comment type="pathway">
    <text evidence="14">Lipid metabolism; arachidonate metabolism.</text>
</comment>
<evidence type="ECO:0000256" key="18">
    <source>
        <dbReference type="ARBA" id="ARBA00069748"/>
    </source>
</evidence>
<evidence type="ECO:0000256" key="20">
    <source>
        <dbReference type="ARBA" id="ARBA00076908"/>
    </source>
</evidence>
<evidence type="ECO:0000313" key="23">
    <source>
        <dbReference type="Proteomes" id="UP000311382"/>
    </source>
</evidence>
<evidence type="ECO:0000256" key="8">
    <source>
        <dbReference type="ARBA" id="ARBA00023128"/>
    </source>
</evidence>
<dbReference type="AlphaFoldDB" id="A0A5C5FUA9"/>
<dbReference type="GO" id="GO:0005635">
    <property type="term" value="C:nuclear envelope"/>
    <property type="evidence" value="ECO:0007669"/>
    <property type="project" value="TreeGrafter"/>
</dbReference>
<evidence type="ECO:0000256" key="12">
    <source>
        <dbReference type="ARBA" id="ARBA00023288"/>
    </source>
</evidence>
<evidence type="ECO:0000256" key="13">
    <source>
        <dbReference type="ARBA" id="ARBA00037884"/>
    </source>
</evidence>
<dbReference type="Proteomes" id="UP000311382">
    <property type="component" value="Unassembled WGS sequence"/>
</dbReference>
<evidence type="ECO:0000313" key="22">
    <source>
        <dbReference type="EMBL" id="TNY19866.1"/>
    </source>
</evidence>
<evidence type="ECO:0000256" key="6">
    <source>
        <dbReference type="ARBA" id="ARBA00023002"/>
    </source>
</evidence>
<protein>
    <recommendedName>
        <fullName evidence="18">Glutathione S-transferase 3, mitochondrial</fullName>
        <ecNumber evidence="15">4.4.1.20</ecNumber>
    </recommendedName>
    <alternativeName>
        <fullName evidence="19">Glutathione peroxidase MGST3</fullName>
    </alternativeName>
    <alternativeName>
        <fullName evidence="20">LTC4 synthase MGST3</fullName>
    </alternativeName>
</protein>
<evidence type="ECO:0000256" key="16">
    <source>
        <dbReference type="ARBA" id="ARBA00049298"/>
    </source>
</evidence>
<dbReference type="OrthoDB" id="410651at2759"/>
<keyword evidence="4" id="KW-1000">Mitochondrion outer membrane</keyword>
<evidence type="ECO:0000256" key="19">
    <source>
        <dbReference type="ARBA" id="ARBA00075145"/>
    </source>
</evidence>
<proteinExistence type="predicted"/>
<keyword evidence="11" id="KW-0456">Lyase</keyword>
<comment type="caution">
    <text evidence="22">The sequence shown here is derived from an EMBL/GenBank/DDBJ whole genome shotgun (WGS) entry which is preliminary data.</text>
</comment>
<evidence type="ECO:0000256" key="14">
    <source>
        <dbReference type="ARBA" id="ARBA00037916"/>
    </source>
</evidence>
<evidence type="ECO:0000256" key="21">
    <source>
        <dbReference type="SAM" id="Phobius"/>
    </source>
</evidence>
<dbReference type="InterPro" id="IPR001129">
    <property type="entry name" value="Membr-assoc_MAPEG"/>
</dbReference>
<evidence type="ECO:0000256" key="2">
    <source>
        <dbReference type="ARBA" id="ARBA00022679"/>
    </source>
</evidence>
<comment type="catalytic activity">
    <reaction evidence="16">
        <text>leukotriene C4 = leukotriene A4 + glutathione</text>
        <dbReference type="Rhea" id="RHEA:17617"/>
        <dbReference type="ChEBI" id="CHEBI:57463"/>
        <dbReference type="ChEBI" id="CHEBI:57925"/>
        <dbReference type="ChEBI" id="CHEBI:57973"/>
        <dbReference type="EC" id="4.4.1.20"/>
    </reaction>
    <physiologicalReaction direction="right-to-left" evidence="16">
        <dbReference type="Rhea" id="RHEA:17619"/>
    </physiologicalReaction>
</comment>
<name>A0A5C5FUA9_9BASI</name>
<dbReference type="STRING" id="5288.A0A5C5FUA9"/>
<accession>A0A5C5FUA9</accession>
<dbReference type="FunFam" id="1.20.120.550:FF:000004">
    <property type="entry name" value="Microsomal glutathione S-transferase 3"/>
    <property type="match status" value="1"/>
</dbReference>
<evidence type="ECO:0000256" key="17">
    <source>
        <dbReference type="ARBA" id="ARBA00051411"/>
    </source>
</evidence>
<keyword evidence="3 21" id="KW-0812">Transmembrane</keyword>
<keyword evidence="8" id="KW-0496">Mitochondrion</keyword>
<evidence type="ECO:0000256" key="4">
    <source>
        <dbReference type="ARBA" id="ARBA00022787"/>
    </source>
</evidence>
<feature type="transmembrane region" description="Helical" evidence="21">
    <location>
        <begin position="12"/>
        <end position="30"/>
    </location>
</feature>
<dbReference type="EMBL" id="SOZI01000082">
    <property type="protein sequence ID" value="TNY19866.1"/>
    <property type="molecule type" value="Genomic_DNA"/>
</dbReference>
<dbReference type="GO" id="GO:0005783">
    <property type="term" value="C:endoplasmic reticulum"/>
    <property type="evidence" value="ECO:0007669"/>
    <property type="project" value="TreeGrafter"/>
</dbReference>
<comment type="pathway">
    <text evidence="13">Lipid metabolism; leukotriene C4 biosynthesis.</text>
</comment>
<dbReference type="Gene3D" id="1.20.120.550">
    <property type="entry name" value="Membrane associated eicosanoid/glutathione metabolism-like domain"/>
    <property type="match status" value="1"/>
</dbReference>
<evidence type="ECO:0000256" key="5">
    <source>
        <dbReference type="ARBA" id="ARBA00022989"/>
    </source>
</evidence>
<dbReference type="GO" id="GO:0005741">
    <property type="term" value="C:mitochondrial outer membrane"/>
    <property type="evidence" value="ECO:0007669"/>
    <property type="project" value="UniProtKB-SubCell"/>
</dbReference>
<keyword evidence="7" id="KW-0443">Lipid metabolism</keyword>
<evidence type="ECO:0000256" key="15">
    <source>
        <dbReference type="ARBA" id="ARBA00039056"/>
    </source>
</evidence>
<gene>
    <name evidence="22" type="ORF">DMC30DRAFT_417488</name>
</gene>
<evidence type="ECO:0000256" key="3">
    <source>
        <dbReference type="ARBA" id="ARBA00022692"/>
    </source>
</evidence>
<keyword evidence="6" id="KW-0560">Oxidoreductase</keyword>
<dbReference type="GO" id="GO:0004464">
    <property type="term" value="F:leukotriene-C4 synthase activity"/>
    <property type="evidence" value="ECO:0007669"/>
    <property type="project" value="UniProtKB-EC"/>
</dbReference>
<keyword evidence="12" id="KW-0449">Lipoprotein</keyword>
<reference evidence="22 23" key="1">
    <citation type="submission" date="2019-03" db="EMBL/GenBank/DDBJ databases">
        <title>Rhodosporidium diobovatum UCD-FST 08-225 genome sequencing, assembly, and annotation.</title>
        <authorList>
            <person name="Fakankun I.U."/>
            <person name="Fristensky B."/>
            <person name="Levin D.B."/>
        </authorList>
    </citation>
    <scope>NUCLEOTIDE SEQUENCE [LARGE SCALE GENOMIC DNA]</scope>
    <source>
        <strain evidence="22 23">UCD-FST 08-225</strain>
    </source>
</reference>
<dbReference type="GO" id="GO:0006629">
    <property type="term" value="P:lipid metabolic process"/>
    <property type="evidence" value="ECO:0007669"/>
    <property type="project" value="UniProtKB-KW"/>
</dbReference>
<dbReference type="Pfam" id="PF01124">
    <property type="entry name" value="MAPEG"/>
    <property type="match status" value="1"/>
</dbReference>
<comment type="catalytic activity">
    <reaction evidence="17">
        <text>15-deoxy-Delta(12,14)-prostaglandin J2 + glutathione = 15-deoxy-Delta(12,14)-prostaglandin J2-S-(R)-glutathione</text>
        <dbReference type="Rhea" id="RHEA:75963"/>
        <dbReference type="ChEBI" id="CHEBI:57925"/>
        <dbReference type="ChEBI" id="CHEBI:85236"/>
        <dbReference type="ChEBI" id="CHEBI:194498"/>
    </reaction>
    <physiologicalReaction direction="left-to-right" evidence="17">
        <dbReference type="Rhea" id="RHEA:75964"/>
    </physiologicalReaction>
</comment>
<dbReference type="InterPro" id="IPR023352">
    <property type="entry name" value="MAPEG-like_dom_sf"/>
</dbReference>
<keyword evidence="5 21" id="KW-1133">Transmembrane helix</keyword>
<evidence type="ECO:0000256" key="7">
    <source>
        <dbReference type="ARBA" id="ARBA00023098"/>
    </source>
</evidence>
<dbReference type="PANTHER" id="PTHR10250:SF26">
    <property type="entry name" value="GLUTATHIONE S-TRANSFERASE 3, MITOCHONDRIAL"/>
    <property type="match status" value="1"/>
</dbReference>
<evidence type="ECO:0000256" key="11">
    <source>
        <dbReference type="ARBA" id="ARBA00023239"/>
    </source>
</evidence>